<reference evidence="1 2" key="1">
    <citation type="submission" date="2019-01" db="EMBL/GenBank/DDBJ databases">
        <title>Complete genome sequence of Cohnella hallensis HS21 isolated from Korean fir (Abies koreana) rhizospheric soil.</title>
        <authorList>
            <person name="Jiang L."/>
            <person name="Kang S.W."/>
            <person name="Kim S."/>
            <person name="Jung J."/>
            <person name="Kim C.Y."/>
            <person name="Kim D.H."/>
            <person name="Kim S.W."/>
            <person name="Lee J."/>
        </authorList>
    </citation>
    <scope>NUCLEOTIDE SEQUENCE [LARGE SCALE GENOMIC DNA]</scope>
    <source>
        <strain evidence="1 2">HS21</strain>
    </source>
</reference>
<gene>
    <name evidence="1" type="ORF">KCTCHS21_17740</name>
</gene>
<evidence type="ECO:0000313" key="1">
    <source>
        <dbReference type="EMBL" id="BBI32375.1"/>
    </source>
</evidence>
<organism evidence="1 2">
    <name type="scientific">Cohnella abietis</name>
    <dbReference type="NCBI Taxonomy" id="2507935"/>
    <lineage>
        <taxon>Bacteria</taxon>
        <taxon>Bacillati</taxon>
        <taxon>Bacillota</taxon>
        <taxon>Bacilli</taxon>
        <taxon>Bacillales</taxon>
        <taxon>Paenibacillaceae</taxon>
        <taxon>Cohnella</taxon>
    </lineage>
</organism>
<dbReference type="AlphaFoldDB" id="A0A3T1D2Z0"/>
<dbReference type="EMBL" id="AP019400">
    <property type="protein sequence ID" value="BBI32375.1"/>
    <property type="molecule type" value="Genomic_DNA"/>
</dbReference>
<accession>A0A3T1D2Z0</accession>
<dbReference type="RefSeq" id="WP_130606857.1">
    <property type="nucleotide sequence ID" value="NZ_AP019400.1"/>
</dbReference>
<name>A0A3T1D2Z0_9BACL</name>
<evidence type="ECO:0000313" key="2">
    <source>
        <dbReference type="Proteomes" id="UP000289856"/>
    </source>
</evidence>
<sequence length="104" mass="11982">MRHYVTLNQVGLCIGYQSSSEEILDDSLVDVSEMVEDGTSIDDFLWRKYTEGIWSEEKFKPDPPAPAPDPEQRIIALETENELLRERVAQTQDDVLFIFETIFA</sequence>
<dbReference type="KEGG" id="cohn:KCTCHS21_17740"/>
<dbReference type="Proteomes" id="UP000289856">
    <property type="component" value="Chromosome"/>
</dbReference>
<dbReference type="OrthoDB" id="2087570at2"/>
<keyword evidence="2" id="KW-1185">Reference proteome</keyword>
<proteinExistence type="predicted"/>
<protein>
    <submittedName>
        <fullName evidence="1">Uncharacterized protein</fullName>
    </submittedName>
</protein>